<organism evidence="3 4">
    <name type="scientific">Chelativorans salis</name>
    <dbReference type="NCBI Taxonomy" id="2978478"/>
    <lineage>
        <taxon>Bacteria</taxon>
        <taxon>Pseudomonadati</taxon>
        <taxon>Pseudomonadota</taxon>
        <taxon>Alphaproteobacteria</taxon>
        <taxon>Hyphomicrobiales</taxon>
        <taxon>Phyllobacteriaceae</taxon>
        <taxon>Chelativorans</taxon>
    </lineage>
</organism>
<comment type="caution">
    <text evidence="3">The sequence shown here is derived from an EMBL/GenBank/DDBJ whole genome shotgun (WGS) entry which is preliminary data.</text>
</comment>
<keyword evidence="2" id="KW-0732">Signal</keyword>
<accession>A0ABT2LQ76</accession>
<dbReference type="RefSeq" id="WP_260903959.1">
    <property type="nucleotide sequence ID" value="NZ_JAOCZP010000004.1"/>
</dbReference>
<feature type="chain" id="PRO_5046821186" evidence="2">
    <location>
        <begin position="23"/>
        <end position="322"/>
    </location>
</feature>
<dbReference type="InterPro" id="IPR009842">
    <property type="entry name" value="DUF1402"/>
</dbReference>
<name>A0ABT2LQ76_9HYPH</name>
<dbReference type="Proteomes" id="UP001320831">
    <property type="component" value="Unassembled WGS sequence"/>
</dbReference>
<sequence>MALRHSILLGIFMGMTAASSGAAELVPPGNRSAEQPPVPGASTRRTGAGRTTFEAKYAKVYQLLKNDAALRVKIREAAAAYGIAPIHILGAIVGEHTYNVDAYDHLQTYYVKAVSYLKSSFSFSHAGESLEAFLERPQFAGCEEEKGSYEVWSCREKVWDTVFRGRRIDGQRFPDDRFSAVFFQPFYAGQTFGIGQLNPLTALQMTDFVNEVSGLEKLDYRDPQRVYRTIMNPDITLAYVAATLRKSIDAYADIAGFDISRNPGITATLYNLGNAETRAAKLAAENHLRRKQGRAPRLPTENYYGWLVNEKLEELEALIAES</sequence>
<evidence type="ECO:0000313" key="4">
    <source>
        <dbReference type="Proteomes" id="UP001320831"/>
    </source>
</evidence>
<dbReference type="EMBL" id="JAOCZP010000004">
    <property type="protein sequence ID" value="MCT7376229.1"/>
    <property type="molecule type" value="Genomic_DNA"/>
</dbReference>
<evidence type="ECO:0000256" key="2">
    <source>
        <dbReference type="SAM" id="SignalP"/>
    </source>
</evidence>
<protein>
    <submittedName>
        <fullName evidence="3">DUF1402 family protein</fullName>
    </submittedName>
</protein>
<feature type="signal peptide" evidence="2">
    <location>
        <begin position="1"/>
        <end position="22"/>
    </location>
</feature>
<feature type="region of interest" description="Disordered" evidence="1">
    <location>
        <begin position="23"/>
        <end position="46"/>
    </location>
</feature>
<dbReference type="Pfam" id="PF07182">
    <property type="entry name" value="DUF1402"/>
    <property type="match status" value="1"/>
</dbReference>
<evidence type="ECO:0000313" key="3">
    <source>
        <dbReference type="EMBL" id="MCT7376229.1"/>
    </source>
</evidence>
<gene>
    <name evidence="3" type="ORF">N5A92_14420</name>
</gene>
<proteinExistence type="predicted"/>
<evidence type="ECO:0000256" key="1">
    <source>
        <dbReference type="SAM" id="MobiDB-lite"/>
    </source>
</evidence>
<keyword evidence="4" id="KW-1185">Reference proteome</keyword>
<reference evidence="3 4" key="1">
    <citation type="submission" date="2022-09" db="EMBL/GenBank/DDBJ databases">
        <title>Chelativorans salina sp. nov., a novel slightly halophilic bacterium isolated from a saline lake sediment enrichment.</title>
        <authorList>
            <person name="Gao L."/>
            <person name="Fang B.-Z."/>
            <person name="Li W.-J."/>
        </authorList>
    </citation>
    <scope>NUCLEOTIDE SEQUENCE [LARGE SCALE GENOMIC DNA]</scope>
    <source>
        <strain evidence="3 4">EGI FJ00035</strain>
    </source>
</reference>